<comment type="caution">
    <text evidence="1">The sequence shown here is derived from an EMBL/GenBank/DDBJ whole genome shotgun (WGS) entry which is preliminary data.</text>
</comment>
<keyword evidence="2" id="KW-1185">Reference proteome</keyword>
<name>A0ABU2VRC9_9ACTN</name>
<accession>A0ABU2VRC9</accession>
<proteinExistence type="predicted"/>
<dbReference type="RefSeq" id="WP_311720755.1">
    <property type="nucleotide sequence ID" value="NZ_JAVREZ010000039.1"/>
</dbReference>
<evidence type="ECO:0000313" key="2">
    <source>
        <dbReference type="Proteomes" id="UP001183824"/>
    </source>
</evidence>
<gene>
    <name evidence="1" type="ORF">RNB18_49830</name>
</gene>
<evidence type="ECO:0000313" key="1">
    <source>
        <dbReference type="EMBL" id="MDT0488167.1"/>
    </source>
</evidence>
<dbReference type="Proteomes" id="UP001183824">
    <property type="component" value="Unassembled WGS sequence"/>
</dbReference>
<dbReference type="EMBL" id="JAVREZ010000039">
    <property type="protein sequence ID" value="MDT0488167.1"/>
    <property type="molecule type" value="Genomic_DNA"/>
</dbReference>
<protein>
    <recommendedName>
        <fullName evidence="3">GIY-YIG domain-containing protein</fullName>
    </recommendedName>
</protein>
<reference evidence="2" key="1">
    <citation type="submission" date="2023-07" db="EMBL/GenBank/DDBJ databases">
        <title>30 novel species of actinomycetes from the DSMZ collection.</title>
        <authorList>
            <person name="Nouioui I."/>
        </authorList>
    </citation>
    <scope>NUCLEOTIDE SEQUENCE [LARGE SCALE GENOMIC DNA]</scope>
    <source>
        <strain evidence="2">DSM 41640</strain>
    </source>
</reference>
<evidence type="ECO:0008006" key="3">
    <source>
        <dbReference type="Google" id="ProtNLM"/>
    </source>
</evidence>
<sequence>MVELEPAENGIAAASTGCSAPLTRVTLAERGFVGFVRFVDLPHSSVPAQVGIYVVLRTAVSPPVFLEHSPAGHRKAHDPTVAPATLTSAWVAGATVVYVGKAAGRQGLSRRLNAYRRQGLGHNAGHRGGEYIWQLADSDALLVAWRTVADLPAGQAEAELIAEFTALHGALPFANRNRGSATVGRRLRESQQRRR</sequence>
<organism evidence="1 2">
    <name type="scientific">Streptomyces doebereineriae</name>
    <dbReference type="NCBI Taxonomy" id="3075528"/>
    <lineage>
        <taxon>Bacteria</taxon>
        <taxon>Bacillati</taxon>
        <taxon>Actinomycetota</taxon>
        <taxon>Actinomycetes</taxon>
        <taxon>Kitasatosporales</taxon>
        <taxon>Streptomycetaceae</taxon>
        <taxon>Streptomyces</taxon>
    </lineage>
</organism>